<reference evidence="8" key="1">
    <citation type="submission" date="2018-05" db="EMBL/GenBank/DDBJ databases">
        <authorList>
            <person name="Lanie J.A."/>
            <person name="Ng W.-L."/>
            <person name="Kazmierczak K.M."/>
            <person name="Andrzejewski T.M."/>
            <person name="Davidsen T.M."/>
            <person name="Wayne K.J."/>
            <person name="Tettelin H."/>
            <person name="Glass J.I."/>
            <person name="Rusch D."/>
            <person name="Podicherti R."/>
            <person name="Tsui H.-C.T."/>
            <person name="Winkler M.E."/>
        </authorList>
    </citation>
    <scope>NUCLEOTIDE SEQUENCE</scope>
</reference>
<evidence type="ECO:0000313" key="8">
    <source>
        <dbReference type="EMBL" id="SVA06140.1"/>
    </source>
</evidence>
<evidence type="ECO:0000256" key="6">
    <source>
        <dbReference type="ARBA" id="ARBA00023136"/>
    </source>
</evidence>
<dbReference type="InterPro" id="IPR002528">
    <property type="entry name" value="MATE_fam"/>
</dbReference>
<dbReference type="AlphaFoldDB" id="A0A381SQ42"/>
<evidence type="ECO:0000256" key="7">
    <source>
        <dbReference type="SAM" id="Phobius"/>
    </source>
</evidence>
<dbReference type="PANTHER" id="PTHR43549">
    <property type="entry name" value="MULTIDRUG RESISTANCE PROTEIN YPNP-RELATED"/>
    <property type="match status" value="1"/>
</dbReference>
<keyword evidence="3" id="KW-1003">Cell membrane</keyword>
<dbReference type="InterPro" id="IPR052031">
    <property type="entry name" value="Membrane_Transporter-Flippase"/>
</dbReference>
<proteinExistence type="predicted"/>
<keyword evidence="4 7" id="KW-0812">Transmembrane</keyword>
<feature type="non-terminal residue" evidence="8">
    <location>
        <position position="1"/>
    </location>
</feature>
<dbReference type="GO" id="GO:0015297">
    <property type="term" value="F:antiporter activity"/>
    <property type="evidence" value="ECO:0007669"/>
    <property type="project" value="InterPro"/>
</dbReference>
<feature type="transmembrane region" description="Helical" evidence="7">
    <location>
        <begin position="20"/>
        <end position="43"/>
    </location>
</feature>
<dbReference type="GO" id="GO:0042910">
    <property type="term" value="F:xenobiotic transmembrane transporter activity"/>
    <property type="evidence" value="ECO:0007669"/>
    <property type="project" value="InterPro"/>
</dbReference>
<comment type="subcellular location">
    <subcellularLocation>
        <location evidence="1">Cell membrane</location>
        <topology evidence="1">Multi-pass membrane protein</topology>
    </subcellularLocation>
</comment>
<evidence type="ECO:0000256" key="2">
    <source>
        <dbReference type="ARBA" id="ARBA00022448"/>
    </source>
</evidence>
<evidence type="ECO:0000256" key="5">
    <source>
        <dbReference type="ARBA" id="ARBA00022989"/>
    </source>
</evidence>
<dbReference type="NCBIfam" id="TIGR00797">
    <property type="entry name" value="matE"/>
    <property type="match status" value="1"/>
</dbReference>
<evidence type="ECO:0000256" key="4">
    <source>
        <dbReference type="ARBA" id="ARBA00022692"/>
    </source>
</evidence>
<dbReference type="GO" id="GO:0005886">
    <property type="term" value="C:plasma membrane"/>
    <property type="evidence" value="ECO:0007669"/>
    <property type="project" value="UniProtKB-SubCell"/>
</dbReference>
<feature type="transmembrane region" description="Helical" evidence="7">
    <location>
        <begin position="163"/>
        <end position="186"/>
    </location>
</feature>
<feature type="transmembrane region" description="Helical" evidence="7">
    <location>
        <begin position="55"/>
        <end position="78"/>
    </location>
</feature>
<dbReference type="EMBL" id="UINC01003415">
    <property type="protein sequence ID" value="SVA06140.1"/>
    <property type="molecule type" value="Genomic_DNA"/>
</dbReference>
<keyword evidence="2" id="KW-0813">Transport</keyword>
<dbReference type="PANTHER" id="PTHR43549:SF3">
    <property type="entry name" value="MULTIDRUG RESISTANCE PROTEIN YPNP-RELATED"/>
    <property type="match status" value="1"/>
</dbReference>
<gene>
    <name evidence="8" type="ORF">METZ01_LOCUS58994</name>
</gene>
<sequence length="289" mass="30442">VSVNLARLTTGDVGTHLRGLAVPMAVGFVALNSFSIADTYFVSQLGTLPLAAMGFTFPVSFAMISVGLGLGIGVSSVVSRLLGSGDRNTVQRITTHALLLGIVLGVALTMLGLATIAPVFQGLGADERTLPLIREYMEVYFLCAVFIIVQMLGNFAIRATGDAMVPAIILSISAAINVILDPLLIFGLAGFPRLELRGAAIATVVANGITFVAAIVILAYREHLIHVRHLGFEKLWDSWQRLFHIGLPAIATNLLTPITMAIITALVAGFGPFAVAGFGVASRVESFVL</sequence>
<keyword evidence="6 7" id="KW-0472">Membrane</keyword>
<feature type="transmembrane region" description="Helical" evidence="7">
    <location>
        <begin position="139"/>
        <end position="157"/>
    </location>
</feature>
<feature type="transmembrane region" description="Helical" evidence="7">
    <location>
        <begin position="98"/>
        <end position="119"/>
    </location>
</feature>
<evidence type="ECO:0000256" key="1">
    <source>
        <dbReference type="ARBA" id="ARBA00004651"/>
    </source>
</evidence>
<accession>A0A381SQ42</accession>
<dbReference type="Pfam" id="PF01554">
    <property type="entry name" value="MatE"/>
    <property type="match status" value="1"/>
</dbReference>
<name>A0A381SQ42_9ZZZZ</name>
<feature type="non-terminal residue" evidence="8">
    <location>
        <position position="289"/>
    </location>
</feature>
<protein>
    <recommendedName>
        <fullName evidence="9">Polysaccharide biosynthesis protein C-terminal domain-containing protein</fullName>
    </recommendedName>
</protein>
<feature type="transmembrane region" description="Helical" evidence="7">
    <location>
        <begin position="198"/>
        <end position="220"/>
    </location>
</feature>
<keyword evidence="5 7" id="KW-1133">Transmembrane helix</keyword>
<evidence type="ECO:0008006" key="9">
    <source>
        <dbReference type="Google" id="ProtNLM"/>
    </source>
</evidence>
<evidence type="ECO:0000256" key="3">
    <source>
        <dbReference type="ARBA" id="ARBA00022475"/>
    </source>
</evidence>
<organism evidence="8">
    <name type="scientific">marine metagenome</name>
    <dbReference type="NCBI Taxonomy" id="408172"/>
    <lineage>
        <taxon>unclassified sequences</taxon>
        <taxon>metagenomes</taxon>
        <taxon>ecological metagenomes</taxon>
    </lineage>
</organism>